<dbReference type="InterPro" id="IPR010982">
    <property type="entry name" value="Lambda_DNA-bd_dom_sf"/>
</dbReference>
<evidence type="ECO:0000259" key="2">
    <source>
        <dbReference type="PROSITE" id="PS50943"/>
    </source>
</evidence>
<feature type="domain" description="HTH cro/C1-type" evidence="2">
    <location>
        <begin position="35"/>
        <end position="89"/>
    </location>
</feature>
<dbReference type="InterPro" id="IPR043917">
    <property type="entry name" value="DUF5753"/>
</dbReference>
<sequence>MPALPEHQPGPVAPVLPLDREPGREAAGRMLGRELRGWREDRGLTLKDVAPVIRGSVSKISRLERGESPPKQRDVLDLARHYGVGPEDMRTIERLLQHAQDCEWYEQYSDVTPGFLKRLIQLEGDATAMCIYENMVVPGLLQTREYARQMVRAVMPSASAAEVERVVDLRIRRQLVFDRPGPRVTVLLDESVLRRRFGNADVMRGQLAHLLRAFDSAKVNIRVIEMSRGYGIAPLYPITHLQFGDGGPAELVYVEHINGANYVTRRRALDDYRNALTRARMAATSLEKSREMIKEAMEQYG</sequence>
<dbReference type="EMBL" id="CP108057">
    <property type="protein sequence ID" value="WUO45241.1"/>
    <property type="molecule type" value="Genomic_DNA"/>
</dbReference>
<evidence type="ECO:0000313" key="3">
    <source>
        <dbReference type="EMBL" id="WUO45241.1"/>
    </source>
</evidence>
<evidence type="ECO:0000313" key="4">
    <source>
        <dbReference type="Proteomes" id="UP001432075"/>
    </source>
</evidence>
<dbReference type="SMART" id="SM00530">
    <property type="entry name" value="HTH_XRE"/>
    <property type="match status" value="1"/>
</dbReference>
<dbReference type="SUPFAM" id="SSF47413">
    <property type="entry name" value="lambda repressor-like DNA-binding domains"/>
    <property type="match status" value="1"/>
</dbReference>
<accession>A0ABZ1RFZ3</accession>
<protein>
    <submittedName>
        <fullName evidence="3">Helix-turn-helix domain-containing protein</fullName>
    </submittedName>
</protein>
<dbReference type="GeneID" id="91413002"/>
<dbReference type="InterPro" id="IPR001387">
    <property type="entry name" value="Cro/C1-type_HTH"/>
</dbReference>
<reference evidence="3" key="1">
    <citation type="submission" date="2022-10" db="EMBL/GenBank/DDBJ databases">
        <title>The complete genomes of actinobacterial strains from the NBC collection.</title>
        <authorList>
            <person name="Joergensen T.S."/>
            <person name="Alvarez Arevalo M."/>
            <person name="Sterndorff E.B."/>
            <person name="Faurdal D."/>
            <person name="Vuksanovic O."/>
            <person name="Mourched A.-S."/>
            <person name="Charusanti P."/>
            <person name="Shaw S."/>
            <person name="Blin K."/>
            <person name="Weber T."/>
        </authorList>
    </citation>
    <scope>NUCLEOTIDE SEQUENCE</scope>
    <source>
        <strain evidence="3">NBC_00283</strain>
    </source>
</reference>
<proteinExistence type="predicted"/>
<dbReference type="Pfam" id="PF13560">
    <property type="entry name" value="HTH_31"/>
    <property type="match status" value="1"/>
</dbReference>
<dbReference type="Pfam" id="PF19054">
    <property type="entry name" value="DUF5753"/>
    <property type="match status" value="1"/>
</dbReference>
<organism evidence="3 4">
    <name type="scientific">Streptomyces goshikiensis</name>
    <dbReference type="NCBI Taxonomy" id="1942"/>
    <lineage>
        <taxon>Bacteria</taxon>
        <taxon>Bacillati</taxon>
        <taxon>Actinomycetota</taxon>
        <taxon>Actinomycetes</taxon>
        <taxon>Kitasatosporales</taxon>
        <taxon>Streptomycetaceae</taxon>
        <taxon>Streptomyces</taxon>
    </lineage>
</organism>
<dbReference type="Proteomes" id="UP001432075">
    <property type="component" value="Chromosome"/>
</dbReference>
<dbReference type="CDD" id="cd00093">
    <property type="entry name" value="HTH_XRE"/>
    <property type="match status" value="1"/>
</dbReference>
<keyword evidence="4" id="KW-1185">Reference proteome</keyword>
<gene>
    <name evidence="3" type="ORF">OHU17_05050</name>
</gene>
<evidence type="ECO:0000256" key="1">
    <source>
        <dbReference type="SAM" id="MobiDB-lite"/>
    </source>
</evidence>
<dbReference type="PROSITE" id="PS50943">
    <property type="entry name" value="HTH_CROC1"/>
    <property type="match status" value="1"/>
</dbReference>
<feature type="region of interest" description="Disordered" evidence="1">
    <location>
        <begin position="1"/>
        <end position="21"/>
    </location>
</feature>
<dbReference type="RefSeq" id="WP_037798733.1">
    <property type="nucleotide sequence ID" value="NZ_BMVE01000003.1"/>
</dbReference>
<name>A0ABZ1RFZ3_9ACTN</name>
<dbReference type="Gene3D" id="1.10.260.40">
    <property type="entry name" value="lambda repressor-like DNA-binding domains"/>
    <property type="match status" value="1"/>
</dbReference>